<dbReference type="Proteomes" id="UP000001312">
    <property type="component" value="Unassembled WGS sequence"/>
</dbReference>
<reference evidence="2" key="1">
    <citation type="journal article" date="2011" name="PLoS Genet.">
        <title>Genomic analysis of the necrotrophic fungal pathogens Sclerotinia sclerotiorum and Botrytis cinerea.</title>
        <authorList>
            <person name="Amselem J."/>
            <person name="Cuomo C.A."/>
            <person name="van Kan J.A."/>
            <person name="Viaud M."/>
            <person name="Benito E.P."/>
            <person name="Couloux A."/>
            <person name="Coutinho P.M."/>
            <person name="de Vries R.P."/>
            <person name="Dyer P.S."/>
            <person name="Fillinger S."/>
            <person name="Fournier E."/>
            <person name="Gout L."/>
            <person name="Hahn M."/>
            <person name="Kohn L."/>
            <person name="Lapalu N."/>
            <person name="Plummer K.M."/>
            <person name="Pradier J.M."/>
            <person name="Quevillon E."/>
            <person name="Sharon A."/>
            <person name="Simon A."/>
            <person name="ten Have A."/>
            <person name="Tudzynski B."/>
            <person name="Tudzynski P."/>
            <person name="Wincker P."/>
            <person name="Andrew M."/>
            <person name="Anthouard V."/>
            <person name="Beever R.E."/>
            <person name="Beffa R."/>
            <person name="Benoit I."/>
            <person name="Bouzid O."/>
            <person name="Brault B."/>
            <person name="Chen Z."/>
            <person name="Choquer M."/>
            <person name="Collemare J."/>
            <person name="Cotton P."/>
            <person name="Danchin E.G."/>
            <person name="Da Silva C."/>
            <person name="Gautier A."/>
            <person name="Giraud C."/>
            <person name="Giraud T."/>
            <person name="Gonzalez C."/>
            <person name="Grossetete S."/>
            <person name="Guldener U."/>
            <person name="Henrissat B."/>
            <person name="Howlett B.J."/>
            <person name="Kodira C."/>
            <person name="Kretschmer M."/>
            <person name="Lappartient A."/>
            <person name="Leroch M."/>
            <person name="Levis C."/>
            <person name="Mauceli E."/>
            <person name="Neuveglise C."/>
            <person name="Oeser B."/>
            <person name="Pearson M."/>
            <person name="Poulain J."/>
            <person name="Poussereau N."/>
            <person name="Quesneville H."/>
            <person name="Rascle C."/>
            <person name="Schumacher J."/>
            <person name="Segurens B."/>
            <person name="Sexton A."/>
            <person name="Silva E."/>
            <person name="Sirven C."/>
            <person name="Soanes D.M."/>
            <person name="Talbot N.J."/>
            <person name="Templeton M."/>
            <person name="Yandava C."/>
            <person name="Yarden O."/>
            <person name="Zeng Q."/>
            <person name="Rollins J.A."/>
            <person name="Lebrun M.H."/>
            <person name="Dickman M."/>
        </authorList>
    </citation>
    <scope>NUCLEOTIDE SEQUENCE [LARGE SCALE GENOMIC DNA]</scope>
    <source>
        <strain evidence="2">ATCC 18683 / 1980 / Ss-1</strain>
    </source>
</reference>
<dbReference type="AlphaFoldDB" id="A7E694"/>
<evidence type="ECO:0000313" key="1">
    <source>
        <dbReference type="EMBL" id="EDN91416.1"/>
    </source>
</evidence>
<keyword evidence="2" id="KW-1185">Reference proteome</keyword>
<dbReference type="RefSeq" id="XP_001598730.1">
    <property type="nucleotide sequence ID" value="XM_001598680.1"/>
</dbReference>
<dbReference type="EMBL" id="CH476621">
    <property type="protein sequence ID" value="EDN91416.1"/>
    <property type="molecule type" value="Genomic_DNA"/>
</dbReference>
<accession>A7E694</accession>
<protein>
    <submittedName>
        <fullName evidence="1">Uncharacterized protein</fullName>
    </submittedName>
</protein>
<dbReference type="GeneID" id="5494560"/>
<dbReference type="KEGG" id="ssl:SS1G_00819"/>
<dbReference type="HOGENOM" id="CLU_1563806_0_0_1"/>
<dbReference type="InParanoid" id="A7E694"/>
<sequence length="171" mass="19635">MFCGGVFRRKNFPKTAQEPIATRRNPGKVKVRHTELPFKLLTLRSTLILDYFDQKILEKYSTTSPFFSAPEFLYLYKTSSIKSRVPTTESLMVARKVPVTRIYVFLPLAVANLQQAFMVDIMRCATTAELGEFPGIKLCPATEYTHARTHPPSIYFDLLHSILKIQDHYEA</sequence>
<name>A7E694_SCLS1</name>
<proteinExistence type="predicted"/>
<organism evidence="1 2">
    <name type="scientific">Sclerotinia sclerotiorum (strain ATCC 18683 / 1980 / Ss-1)</name>
    <name type="common">White mold</name>
    <name type="synonym">Whetzelinia sclerotiorum</name>
    <dbReference type="NCBI Taxonomy" id="665079"/>
    <lineage>
        <taxon>Eukaryota</taxon>
        <taxon>Fungi</taxon>
        <taxon>Dikarya</taxon>
        <taxon>Ascomycota</taxon>
        <taxon>Pezizomycotina</taxon>
        <taxon>Leotiomycetes</taxon>
        <taxon>Helotiales</taxon>
        <taxon>Sclerotiniaceae</taxon>
        <taxon>Sclerotinia</taxon>
    </lineage>
</organism>
<evidence type="ECO:0000313" key="2">
    <source>
        <dbReference type="Proteomes" id="UP000001312"/>
    </source>
</evidence>
<gene>
    <name evidence="1" type="ORF">SS1G_00819</name>
</gene>